<gene>
    <name evidence="1" type="ORF">QQF64_010830</name>
</gene>
<dbReference type="EMBL" id="JAYMGO010000017">
    <property type="protein sequence ID" value="KAL1257586.1"/>
    <property type="molecule type" value="Genomic_DNA"/>
</dbReference>
<organism evidence="1 2">
    <name type="scientific">Cirrhinus molitorella</name>
    <name type="common">mud carp</name>
    <dbReference type="NCBI Taxonomy" id="172907"/>
    <lineage>
        <taxon>Eukaryota</taxon>
        <taxon>Metazoa</taxon>
        <taxon>Chordata</taxon>
        <taxon>Craniata</taxon>
        <taxon>Vertebrata</taxon>
        <taxon>Euteleostomi</taxon>
        <taxon>Actinopterygii</taxon>
        <taxon>Neopterygii</taxon>
        <taxon>Teleostei</taxon>
        <taxon>Ostariophysi</taxon>
        <taxon>Cypriniformes</taxon>
        <taxon>Cyprinidae</taxon>
        <taxon>Labeoninae</taxon>
        <taxon>Labeonini</taxon>
        <taxon>Cirrhinus</taxon>
    </lineage>
</organism>
<protein>
    <submittedName>
        <fullName evidence="1">Uncharacterized protein</fullName>
    </submittedName>
</protein>
<name>A0ABR3LXJ0_9TELE</name>
<keyword evidence="2" id="KW-1185">Reference proteome</keyword>
<evidence type="ECO:0000313" key="1">
    <source>
        <dbReference type="EMBL" id="KAL1257586.1"/>
    </source>
</evidence>
<sequence length="133" mass="15060">MRRERERERERERARASVCVGDVGVRQNALAPLTPNSLHLLSKKTPPDFRKPLDCFVWMYRQILQTIQKKDRGRLDCFISAKGGKAPLRVDLRDLSHTFGSSAQDARNGSIVRTSGSVKKLLKNAAKTPFLVE</sequence>
<evidence type="ECO:0000313" key="2">
    <source>
        <dbReference type="Proteomes" id="UP001558613"/>
    </source>
</evidence>
<dbReference type="Proteomes" id="UP001558613">
    <property type="component" value="Unassembled WGS sequence"/>
</dbReference>
<reference evidence="1 2" key="1">
    <citation type="submission" date="2023-09" db="EMBL/GenBank/DDBJ databases">
        <authorList>
            <person name="Wang M."/>
        </authorList>
    </citation>
    <scope>NUCLEOTIDE SEQUENCE [LARGE SCALE GENOMIC DNA]</scope>
    <source>
        <strain evidence="1">GT-2023</strain>
        <tissue evidence="1">Liver</tissue>
    </source>
</reference>
<comment type="caution">
    <text evidence="1">The sequence shown here is derived from an EMBL/GenBank/DDBJ whole genome shotgun (WGS) entry which is preliminary data.</text>
</comment>
<accession>A0ABR3LXJ0</accession>
<proteinExistence type="predicted"/>